<feature type="region of interest" description="Disordered" evidence="1">
    <location>
        <begin position="358"/>
        <end position="471"/>
    </location>
</feature>
<evidence type="ECO:0000256" key="1">
    <source>
        <dbReference type="SAM" id="MobiDB-lite"/>
    </source>
</evidence>
<reference evidence="3" key="1">
    <citation type="submission" date="2024-06" db="EMBL/GenBank/DDBJ databases">
        <title>Multi-omics analyses provide insights into the biosynthesis of the anticancer antibiotic pleurotin in Hohenbuehelia grisea.</title>
        <authorList>
            <person name="Weaver J.A."/>
            <person name="Alberti F."/>
        </authorList>
    </citation>
    <scope>NUCLEOTIDE SEQUENCE [LARGE SCALE GENOMIC DNA]</scope>
    <source>
        <strain evidence="3">T-177</strain>
    </source>
</reference>
<comment type="caution">
    <text evidence="2">The sequence shown here is derived from an EMBL/GenBank/DDBJ whole genome shotgun (WGS) entry which is preliminary data.</text>
</comment>
<organism evidence="2 3">
    <name type="scientific">Hohenbuehelia grisea</name>
    <dbReference type="NCBI Taxonomy" id="104357"/>
    <lineage>
        <taxon>Eukaryota</taxon>
        <taxon>Fungi</taxon>
        <taxon>Dikarya</taxon>
        <taxon>Basidiomycota</taxon>
        <taxon>Agaricomycotina</taxon>
        <taxon>Agaricomycetes</taxon>
        <taxon>Agaricomycetidae</taxon>
        <taxon>Agaricales</taxon>
        <taxon>Pleurotineae</taxon>
        <taxon>Pleurotaceae</taxon>
        <taxon>Hohenbuehelia</taxon>
    </lineage>
</organism>
<protein>
    <submittedName>
        <fullName evidence="2">Uncharacterized protein</fullName>
    </submittedName>
</protein>
<feature type="compositionally biased region" description="Polar residues" evidence="1">
    <location>
        <begin position="440"/>
        <end position="452"/>
    </location>
</feature>
<dbReference type="EMBL" id="JASNQZ010000007">
    <property type="protein sequence ID" value="KAL0955063.1"/>
    <property type="molecule type" value="Genomic_DNA"/>
</dbReference>
<dbReference type="Proteomes" id="UP001556367">
    <property type="component" value="Unassembled WGS sequence"/>
</dbReference>
<feature type="compositionally biased region" description="Basic and acidic residues" evidence="1">
    <location>
        <begin position="107"/>
        <end position="116"/>
    </location>
</feature>
<evidence type="ECO:0000313" key="2">
    <source>
        <dbReference type="EMBL" id="KAL0955063.1"/>
    </source>
</evidence>
<keyword evidence="3" id="KW-1185">Reference proteome</keyword>
<evidence type="ECO:0000313" key="3">
    <source>
        <dbReference type="Proteomes" id="UP001556367"/>
    </source>
</evidence>
<feature type="compositionally biased region" description="Basic and acidic residues" evidence="1">
    <location>
        <begin position="415"/>
        <end position="431"/>
    </location>
</feature>
<name>A0ABR3JI16_9AGAR</name>
<proteinExistence type="predicted"/>
<feature type="region of interest" description="Disordered" evidence="1">
    <location>
        <begin position="63"/>
        <end position="132"/>
    </location>
</feature>
<accession>A0ABR3JI16</accession>
<sequence length="639" mass="73044">MWCIEEYRKILYPKLGDWRTSRKADRDMLVAAIVKAINAESTKLGHSEVEKLEKRVRDWFGNHLNDGKVDQPNAEEAEDPEKKEVWGKTWNGQRSMGALREDEQEELTQKAKDWNKEGPPPNVQAKTAKEEGTSTTRKFLKYMRHQMGINAMVFLRWEDTEGETYYSVYETDLEIKMRTSNKGGYKSMQENWVKFNEDREGGFLNAKFRTYLIFGWTEKAESSDDSGAPKPKHWTELETTTEGYPILPRRPANASLKEMKKLIRTFVNDVRRTLKSSSRHGTVIESAAGHDLGILTTPWGEILIDTSKHIDSKYLPNGIVLNDPSRMKMDNLNKVFAHWWTRQEAGKVPLQFLGAKPKEVVTSRKGKKPARYEELDDEDDEEEEEEEDKEAEADYDEMDKDGYGEGKDDDEETVPNEKCDETHAAARDKEKQKRKRPSKSMDSASESDTESVAGTVAKKAQRDSTLNEGAPVAIKEGKDRTQFLRSLCSGEKQYQRLIDLKERAKPHVHPRLARAAPSWASWEYNKACLPEAFYVANPDLRTDRDSYQALLRWLAQNPVEGLRSSSKAKAQMVSSDRMEQTCLVIGLALRDLKIAALSIDDPDGGEDIPGYIMHSSFTLAEYEHLLKECERLCDLVDPL</sequence>
<feature type="compositionally biased region" description="Acidic residues" evidence="1">
    <location>
        <begin position="374"/>
        <end position="399"/>
    </location>
</feature>
<gene>
    <name evidence="2" type="ORF">HGRIS_003981</name>
</gene>